<feature type="domain" description="Cupin type-2" evidence="2">
    <location>
        <begin position="46"/>
        <end position="113"/>
    </location>
</feature>
<sequence>MIRKHSEQTIVQVENPQNGQGQLEIHRILNSEAELDGKGNAFNHCFLAPGSSLGYHRHVGTTETVYVLSGQGDYTDENGEHTLIGPGDVTFTDDGQSHGILALGPEPLEVITLVLYKKI</sequence>
<dbReference type="Gene3D" id="2.60.120.10">
    <property type="entry name" value="Jelly Rolls"/>
    <property type="match status" value="1"/>
</dbReference>
<comment type="caution">
    <text evidence="3">The sequence shown here is derived from an EMBL/GenBank/DDBJ whole genome shotgun (WGS) entry which is preliminary data.</text>
</comment>
<dbReference type="EMBL" id="DVMJ01000014">
    <property type="protein sequence ID" value="HIU12880.1"/>
    <property type="molecule type" value="Genomic_DNA"/>
</dbReference>
<name>A0A9D1KZK3_9FIRM</name>
<dbReference type="Proteomes" id="UP000824175">
    <property type="component" value="Unassembled WGS sequence"/>
</dbReference>
<dbReference type="InterPro" id="IPR011051">
    <property type="entry name" value="RmlC_Cupin_sf"/>
</dbReference>
<evidence type="ECO:0000313" key="3">
    <source>
        <dbReference type="EMBL" id="HIU12880.1"/>
    </source>
</evidence>
<dbReference type="PANTHER" id="PTHR35848">
    <property type="entry name" value="OXALATE-BINDING PROTEIN"/>
    <property type="match status" value="1"/>
</dbReference>
<dbReference type="InterPro" id="IPR013096">
    <property type="entry name" value="Cupin_2"/>
</dbReference>
<dbReference type="AlphaFoldDB" id="A0A9D1KZK3"/>
<reference evidence="3" key="1">
    <citation type="submission" date="2020-10" db="EMBL/GenBank/DDBJ databases">
        <authorList>
            <person name="Gilroy R."/>
        </authorList>
    </citation>
    <scope>NUCLEOTIDE SEQUENCE</scope>
    <source>
        <strain evidence="3">CHK195-11698</strain>
    </source>
</reference>
<protein>
    <submittedName>
        <fullName evidence="3">Cupin domain-containing protein</fullName>
    </submittedName>
</protein>
<dbReference type="InterPro" id="IPR051610">
    <property type="entry name" value="GPI/OXD"/>
</dbReference>
<accession>A0A9D1KZK3</accession>
<evidence type="ECO:0000256" key="1">
    <source>
        <dbReference type="ARBA" id="ARBA00022723"/>
    </source>
</evidence>
<dbReference type="InterPro" id="IPR014710">
    <property type="entry name" value="RmlC-like_jellyroll"/>
</dbReference>
<dbReference type="CDD" id="cd02221">
    <property type="entry name" value="cupin_TM1287-like"/>
    <property type="match status" value="1"/>
</dbReference>
<evidence type="ECO:0000259" key="2">
    <source>
        <dbReference type="Pfam" id="PF07883"/>
    </source>
</evidence>
<organism evidence="3 4">
    <name type="scientific">Candidatus Fimiplasma intestinipullorum</name>
    <dbReference type="NCBI Taxonomy" id="2840825"/>
    <lineage>
        <taxon>Bacteria</taxon>
        <taxon>Bacillati</taxon>
        <taxon>Bacillota</taxon>
        <taxon>Clostridia</taxon>
        <taxon>Eubacteriales</taxon>
        <taxon>Candidatus Fimiplasma</taxon>
    </lineage>
</organism>
<reference evidence="3" key="2">
    <citation type="journal article" date="2021" name="PeerJ">
        <title>Extensive microbial diversity within the chicken gut microbiome revealed by metagenomics and culture.</title>
        <authorList>
            <person name="Gilroy R."/>
            <person name="Ravi A."/>
            <person name="Getino M."/>
            <person name="Pursley I."/>
            <person name="Horton D.L."/>
            <person name="Alikhan N.F."/>
            <person name="Baker D."/>
            <person name="Gharbi K."/>
            <person name="Hall N."/>
            <person name="Watson M."/>
            <person name="Adriaenssens E.M."/>
            <person name="Foster-Nyarko E."/>
            <person name="Jarju S."/>
            <person name="Secka A."/>
            <person name="Antonio M."/>
            <person name="Oren A."/>
            <person name="Chaudhuri R.R."/>
            <person name="La Ragione R."/>
            <person name="Hildebrand F."/>
            <person name="Pallen M.J."/>
        </authorList>
    </citation>
    <scope>NUCLEOTIDE SEQUENCE</scope>
    <source>
        <strain evidence="3">CHK195-11698</strain>
    </source>
</reference>
<dbReference type="PANTHER" id="PTHR35848:SF6">
    <property type="entry name" value="CUPIN TYPE-2 DOMAIN-CONTAINING PROTEIN"/>
    <property type="match status" value="1"/>
</dbReference>
<dbReference type="SUPFAM" id="SSF51182">
    <property type="entry name" value="RmlC-like cupins"/>
    <property type="match status" value="1"/>
</dbReference>
<keyword evidence="1" id="KW-0479">Metal-binding</keyword>
<dbReference type="Pfam" id="PF07883">
    <property type="entry name" value="Cupin_2"/>
    <property type="match status" value="1"/>
</dbReference>
<gene>
    <name evidence="3" type="ORF">IAD15_02245</name>
</gene>
<proteinExistence type="predicted"/>
<dbReference type="GO" id="GO:0046872">
    <property type="term" value="F:metal ion binding"/>
    <property type="evidence" value="ECO:0007669"/>
    <property type="project" value="UniProtKB-KW"/>
</dbReference>
<evidence type="ECO:0000313" key="4">
    <source>
        <dbReference type="Proteomes" id="UP000824175"/>
    </source>
</evidence>